<dbReference type="Proteomes" id="UP000789860">
    <property type="component" value="Unassembled WGS sequence"/>
</dbReference>
<reference evidence="1" key="1">
    <citation type="submission" date="2021-06" db="EMBL/GenBank/DDBJ databases">
        <authorList>
            <person name="Kallberg Y."/>
            <person name="Tangrot J."/>
            <person name="Rosling A."/>
        </authorList>
    </citation>
    <scope>NUCLEOTIDE SEQUENCE</scope>
    <source>
        <strain evidence="1">AU212A</strain>
    </source>
</reference>
<feature type="non-terminal residue" evidence="1">
    <location>
        <position position="1"/>
    </location>
</feature>
<feature type="non-terminal residue" evidence="1">
    <location>
        <position position="50"/>
    </location>
</feature>
<protein>
    <submittedName>
        <fullName evidence="1">914_t:CDS:1</fullName>
    </submittedName>
</protein>
<accession>A0ACA9NRX6</accession>
<dbReference type="EMBL" id="CAJVPM010027966">
    <property type="protein sequence ID" value="CAG8668117.1"/>
    <property type="molecule type" value="Genomic_DNA"/>
</dbReference>
<sequence length="50" mass="5315">RDNDNSSRSTVGHSKGQLQVTQRVNCGSPDGSTVKSPGLTNRQTDKSILS</sequence>
<evidence type="ECO:0000313" key="2">
    <source>
        <dbReference type="Proteomes" id="UP000789860"/>
    </source>
</evidence>
<comment type="caution">
    <text evidence="1">The sequence shown here is derived from an EMBL/GenBank/DDBJ whole genome shotgun (WGS) entry which is preliminary data.</text>
</comment>
<evidence type="ECO:0000313" key="1">
    <source>
        <dbReference type="EMBL" id="CAG8668117.1"/>
    </source>
</evidence>
<organism evidence="1 2">
    <name type="scientific">Scutellospora calospora</name>
    <dbReference type="NCBI Taxonomy" id="85575"/>
    <lineage>
        <taxon>Eukaryota</taxon>
        <taxon>Fungi</taxon>
        <taxon>Fungi incertae sedis</taxon>
        <taxon>Mucoromycota</taxon>
        <taxon>Glomeromycotina</taxon>
        <taxon>Glomeromycetes</taxon>
        <taxon>Diversisporales</taxon>
        <taxon>Gigasporaceae</taxon>
        <taxon>Scutellospora</taxon>
    </lineage>
</organism>
<keyword evidence="2" id="KW-1185">Reference proteome</keyword>
<proteinExistence type="predicted"/>
<name>A0ACA9NRX6_9GLOM</name>
<gene>
    <name evidence="1" type="ORF">SCALOS_LOCUS9275</name>
</gene>